<dbReference type="AlphaFoldDB" id="A4X8Q0"/>
<dbReference type="eggNOG" id="COG2220">
    <property type="taxonomic scope" value="Bacteria"/>
</dbReference>
<dbReference type="KEGG" id="stp:Strop_2809"/>
<dbReference type="PANTHER" id="PTHR15032">
    <property type="entry name" value="N-ACYL-PHOSPHATIDYLETHANOLAMINE-HYDROLYZING PHOSPHOLIPASE D"/>
    <property type="match status" value="1"/>
</dbReference>
<dbReference type="Proteomes" id="UP000000235">
    <property type="component" value="Chromosome"/>
</dbReference>
<dbReference type="InterPro" id="IPR001279">
    <property type="entry name" value="Metallo-B-lactamas"/>
</dbReference>
<dbReference type="PANTHER" id="PTHR15032:SF36">
    <property type="entry name" value="METALLO-BETA-LACTAMASE DOMAIN-CONTAINING PROTEIN"/>
    <property type="match status" value="1"/>
</dbReference>
<dbReference type="SUPFAM" id="SSF56281">
    <property type="entry name" value="Metallo-hydrolase/oxidoreductase"/>
    <property type="match status" value="1"/>
</dbReference>
<dbReference type="STRING" id="369723.Strop_2809"/>
<organism evidence="2 3">
    <name type="scientific">Salinispora tropica (strain ATCC BAA-916 / DSM 44818 / JCM 13857 / NBRC 105044 / CNB-440)</name>
    <dbReference type="NCBI Taxonomy" id="369723"/>
    <lineage>
        <taxon>Bacteria</taxon>
        <taxon>Bacillati</taxon>
        <taxon>Actinomycetota</taxon>
        <taxon>Actinomycetes</taxon>
        <taxon>Micromonosporales</taxon>
        <taxon>Micromonosporaceae</taxon>
        <taxon>Salinispora</taxon>
    </lineage>
</organism>
<name>A4X8Q0_SALTO</name>
<proteinExistence type="predicted"/>
<dbReference type="EMBL" id="CP000667">
    <property type="protein sequence ID" value="ABP55250.1"/>
    <property type="molecule type" value="Genomic_DNA"/>
</dbReference>
<accession>A4X8Q0</accession>
<dbReference type="Pfam" id="PF12706">
    <property type="entry name" value="Lactamase_B_2"/>
    <property type="match status" value="1"/>
</dbReference>
<dbReference type="GO" id="GO:0005737">
    <property type="term" value="C:cytoplasm"/>
    <property type="evidence" value="ECO:0007669"/>
    <property type="project" value="TreeGrafter"/>
</dbReference>
<keyword evidence="3" id="KW-1185">Reference proteome</keyword>
<gene>
    <name evidence="2" type="ordered locus">Strop_2809</name>
</gene>
<evidence type="ECO:0000259" key="1">
    <source>
        <dbReference type="Pfam" id="PF12706"/>
    </source>
</evidence>
<dbReference type="InterPro" id="IPR036866">
    <property type="entry name" value="RibonucZ/Hydroxyglut_hydro"/>
</dbReference>
<evidence type="ECO:0000313" key="2">
    <source>
        <dbReference type="EMBL" id="ABP55250.1"/>
    </source>
</evidence>
<dbReference type="RefSeq" id="WP_012014031.1">
    <property type="nucleotide sequence ID" value="NC_009380.1"/>
</dbReference>
<evidence type="ECO:0000313" key="3">
    <source>
        <dbReference type="Proteomes" id="UP000000235"/>
    </source>
</evidence>
<feature type="domain" description="Metallo-beta-lactamase" evidence="1">
    <location>
        <begin position="92"/>
        <end position="286"/>
    </location>
</feature>
<dbReference type="HOGENOM" id="CLU_020884_5_0_11"/>
<sequence>MYRPRAIHRAVARLSGAPAGRTWPRTFADRLTHPVPGPAAVLRLMRERGNRPVGGTARVPVRDDADVPAVASTETAVTWIGHATCLVQFGGRTVLTDPVWSDRIPGTPRRFTPPGLPWAALPRIDAVVISHNHFDHLDEPTIRRLPRDTPVLVPAGLGWWFQARRFRAVTELDWWESATVGGLRFDFTPAHHWSRRGIFDTCQSLWGGWLMTASGEATRRVFFAGDSAYGSAFAEIGTRFPGIDIALLPVGAFRPRWFMKPLHMDPAEAVRACGDLGAEWMVTIHWGTFALSAEPVLAPVERAREAWAEAGRPTATLWDLAIGESRVLAAAATPQ</sequence>
<dbReference type="Gene3D" id="3.60.15.10">
    <property type="entry name" value="Ribonuclease Z/Hydroxyacylglutathione hydrolase-like"/>
    <property type="match status" value="1"/>
</dbReference>
<reference evidence="3" key="1">
    <citation type="journal article" date="2007" name="Proc. Natl. Acad. Sci. U.S.A.">
        <title>Genome sequencing reveals complex secondary metabolome in the marine actinomycete Salinispora tropica.</title>
        <authorList>
            <person name="Udwary D.W."/>
            <person name="Zeigler L."/>
            <person name="Asolkar R.N."/>
            <person name="Singan V."/>
            <person name="Lapidus A."/>
            <person name="Fenical W."/>
            <person name="Jensen P.R."/>
            <person name="Moore B.S."/>
        </authorList>
    </citation>
    <scope>NUCLEOTIDE SEQUENCE [LARGE SCALE GENOMIC DNA]</scope>
    <source>
        <strain evidence="3">ATCC BAA-916 / DSM 44818 / CNB-440</strain>
    </source>
</reference>
<protein>
    <recommendedName>
        <fullName evidence="1">Metallo-beta-lactamase domain-containing protein</fullName>
    </recommendedName>
</protein>
<dbReference type="PATRIC" id="fig|369723.5.peg.2894"/>